<evidence type="ECO:0000256" key="1">
    <source>
        <dbReference type="SAM" id="MobiDB-lite"/>
    </source>
</evidence>
<evidence type="ECO:0000313" key="2">
    <source>
        <dbReference type="EMBL" id="VDO36958.1"/>
    </source>
</evidence>
<dbReference type="STRING" id="387005.A0A183H7U5"/>
<feature type="compositionally biased region" description="Low complexity" evidence="1">
    <location>
        <begin position="9"/>
        <end position="20"/>
    </location>
</feature>
<gene>
    <name evidence="2" type="ORF">OFLC_LOCUS3559</name>
</gene>
<dbReference type="EMBL" id="UZAJ01002417">
    <property type="protein sequence ID" value="VDO36958.1"/>
    <property type="molecule type" value="Genomic_DNA"/>
</dbReference>
<sequence>MFTVTGTFSSSSSSSSSSTPSIPPSMAKCRAQKLETFGDAIDDITELNSTTTPNSTITAVQPVDKTATLATTATVINRNLSGNVDESSKSVHGIVASLIRAAEETRFQAPDKPTSLNLSNKKFQPQQPSTTATATITSEQQVLYHRSHF</sequence>
<feature type="compositionally biased region" description="Polar residues" evidence="1">
    <location>
        <begin position="114"/>
        <end position="123"/>
    </location>
</feature>
<evidence type="ECO:0000313" key="4">
    <source>
        <dbReference type="WBParaSite" id="OFLC_0000355601-mRNA-1"/>
    </source>
</evidence>
<organism evidence="4">
    <name type="scientific">Onchocerca flexuosa</name>
    <dbReference type="NCBI Taxonomy" id="387005"/>
    <lineage>
        <taxon>Eukaryota</taxon>
        <taxon>Metazoa</taxon>
        <taxon>Ecdysozoa</taxon>
        <taxon>Nematoda</taxon>
        <taxon>Chromadorea</taxon>
        <taxon>Rhabditida</taxon>
        <taxon>Spirurina</taxon>
        <taxon>Spiruromorpha</taxon>
        <taxon>Filarioidea</taxon>
        <taxon>Onchocercidae</taxon>
        <taxon>Onchocerca</taxon>
    </lineage>
</organism>
<protein>
    <submittedName>
        <fullName evidence="2 4">Uncharacterized protein</fullName>
    </submittedName>
</protein>
<feature type="region of interest" description="Disordered" evidence="1">
    <location>
        <begin position="1"/>
        <end position="26"/>
    </location>
</feature>
<accession>A0A183H7U5</accession>
<feature type="region of interest" description="Disordered" evidence="1">
    <location>
        <begin position="110"/>
        <end position="132"/>
    </location>
</feature>
<name>A0A183H7U5_9BILA</name>
<dbReference type="Proteomes" id="UP000267606">
    <property type="component" value="Unassembled WGS sequence"/>
</dbReference>
<reference evidence="2 3" key="2">
    <citation type="submission" date="2018-11" db="EMBL/GenBank/DDBJ databases">
        <authorList>
            <consortium name="Pathogen Informatics"/>
        </authorList>
    </citation>
    <scope>NUCLEOTIDE SEQUENCE [LARGE SCALE GENOMIC DNA]</scope>
</reference>
<keyword evidence="3" id="KW-1185">Reference proteome</keyword>
<proteinExistence type="predicted"/>
<dbReference type="WBParaSite" id="OFLC_0000355601-mRNA-1">
    <property type="protein sequence ID" value="OFLC_0000355601-mRNA-1"/>
    <property type="gene ID" value="OFLC_0000355601"/>
</dbReference>
<evidence type="ECO:0000313" key="3">
    <source>
        <dbReference type="Proteomes" id="UP000267606"/>
    </source>
</evidence>
<reference evidence="4" key="1">
    <citation type="submission" date="2016-06" db="UniProtKB">
        <authorList>
            <consortium name="WormBaseParasite"/>
        </authorList>
    </citation>
    <scope>IDENTIFICATION</scope>
</reference>
<dbReference type="AlphaFoldDB" id="A0A183H7U5"/>